<dbReference type="STRING" id="1590841.A0A2R6Q3V4"/>
<dbReference type="SUPFAM" id="SSF81383">
    <property type="entry name" value="F-box domain"/>
    <property type="match status" value="1"/>
</dbReference>
<dbReference type="InterPro" id="IPR053772">
    <property type="entry name" value="At1g61320/At1g61330-like"/>
</dbReference>
<dbReference type="SUPFAM" id="SSF52047">
    <property type="entry name" value="RNI-like"/>
    <property type="match status" value="1"/>
</dbReference>
<protein>
    <submittedName>
        <fullName evidence="3">F-box/FBD/LRR-repeat protein</fullName>
    </submittedName>
</protein>
<evidence type="ECO:0000313" key="3">
    <source>
        <dbReference type="EMBL" id="PSS01564.1"/>
    </source>
</evidence>
<dbReference type="InterPro" id="IPR055357">
    <property type="entry name" value="LRR_At1g61320_AtMIF1"/>
</dbReference>
<dbReference type="Pfam" id="PF00646">
    <property type="entry name" value="F-box"/>
    <property type="match status" value="1"/>
</dbReference>
<accession>A0A2R6Q3V4</accession>
<feature type="domain" description="F-box" evidence="1">
    <location>
        <begin position="17"/>
        <end position="54"/>
    </location>
</feature>
<reference evidence="3 4" key="1">
    <citation type="submission" date="2017-07" db="EMBL/GenBank/DDBJ databases">
        <title>An improved, manually edited Actinidia chinensis var. chinensis (kiwifruit) genome highlights the challenges associated with draft genomes and gene prediction in plants.</title>
        <authorList>
            <person name="Pilkington S."/>
            <person name="Crowhurst R."/>
            <person name="Hilario E."/>
            <person name="Nardozza S."/>
            <person name="Fraser L."/>
            <person name="Peng Y."/>
            <person name="Gunaseelan K."/>
            <person name="Simpson R."/>
            <person name="Tahir J."/>
            <person name="Deroles S."/>
            <person name="Templeton K."/>
            <person name="Luo Z."/>
            <person name="Davy M."/>
            <person name="Cheng C."/>
            <person name="Mcneilage M."/>
            <person name="Scaglione D."/>
            <person name="Liu Y."/>
            <person name="Zhang Q."/>
            <person name="Datson P."/>
            <person name="De Silva N."/>
            <person name="Gardiner S."/>
            <person name="Bassett H."/>
            <person name="Chagne D."/>
            <person name="Mccallum J."/>
            <person name="Dzierzon H."/>
            <person name="Deng C."/>
            <person name="Wang Y.-Y."/>
            <person name="Barron N."/>
            <person name="Manako K."/>
            <person name="Bowen J."/>
            <person name="Foster T."/>
            <person name="Erridge Z."/>
            <person name="Tiffin H."/>
            <person name="Waite C."/>
            <person name="Davies K."/>
            <person name="Grierson E."/>
            <person name="Laing W."/>
            <person name="Kirk R."/>
            <person name="Chen X."/>
            <person name="Wood M."/>
            <person name="Montefiori M."/>
            <person name="Brummell D."/>
            <person name="Schwinn K."/>
            <person name="Catanach A."/>
            <person name="Fullerton C."/>
            <person name="Li D."/>
            <person name="Meiyalaghan S."/>
            <person name="Nieuwenhuizen N."/>
            <person name="Read N."/>
            <person name="Prakash R."/>
            <person name="Hunter D."/>
            <person name="Zhang H."/>
            <person name="Mckenzie M."/>
            <person name="Knabel M."/>
            <person name="Harris A."/>
            <person name="Allan A."/>
            <person name="Chen A."/>
            <person name="Janssen B."/>
            <person name="Plunkett B."/>
            <person name="Dwamena C."/>
            <person name="Voogd C."/>
            <person name="Leif D."/>
            <person name="Lafferty D."/>
            <person name="Souleyre E."/>
            <person name="Varkonyi-Gasic E."/>
            <person name="Gambi F."/>
            <person name="Hanley J."/>
            <person name="Yao J.-L."/>
            <person name="Cheung J."/>
            <person name="David K."/>
            <person name="Warren B."/>
            <person name="Marsh K."/>
            <person name="Snowden K."/>
            <person name="Lin-Wang K."/>
            <person name="Brian L."/>
            <person name="Martinez-Sanchez M."/>
            <person name="Wang M."/>
            <person name="Ileperuma N."/>
            <person name="Macnee N."/>
            <person name="Campin R."/>
            <person name="Mcatee P."/>
            <person name="Drummond R."/>
            <person name="Espley R."/>
            <person name="Ireland H."/>
            <person name="Wu R."/>
            <person name="Atkinson R."/>
            <person name="Karunairetnam S."/>
            <person name="Bulley S."/>
            <person name="Chunkath S."/>
            <person name="Hanley Z."/>
            <person name="Storey R."/>
            <person name="Thrimawithana A."/>
            <person name="Thomson S."/>
            <person name="David C."/>
            <person name="Testolin R."/>
        </authorList>
    </citation>
    <scope>NUCLEOTIDE SEQUENCE [LARGE SCALE GENOMIC DNA]</scope>
    <source>
        <strain evidence="4">cv. Red5</strain>
        <tissue evidence="3">Young leaf</tissue>
    </source>
</reference>
<evidence type="ECO:0000313" key="4">
    <source>
        <dbReference type="Proteomes" id="UP000241394"/>
    </source>
</evidence>
<sequence>MGRQQKVAKMTRKKDQLSELPDGIISIIISMLTLKEAVRTSVLSNHWRFIWTSHAYLWFDSANVLGSIVYSSACVCQSELERQLQRCNFIERVNKFMDQRSKGTKIDSFAIHFHLGKDSAPQIDQWISCAMIMGVETIDLDLSESCSSMVDHVSSNNASDEYKFPFRILAVAGKKCGLRHLRLASCSLIAPPDSNSLTSLITIQLQGIDIKDEQLGILLSSCLFLEGLSLHLCNDLVNLKFAGPNLPLKDLNVQDCFRLQRMELCAKNLVLFEYTGHLISFYFKIVPRLVDCFLNFTGDSRLDGATYAMTRFISDLPQLKTLNLLSVLAMKMLKLPETVPTFTNIKQLVLTIFPFDDEDKLCWISYVLKAFPLLQKLQLNLFCPSFIKQPKEIERVLPECPHSYVGELEINGFYGNQHEEELLKYLLDNLVELKVLAVSPCQKVYRGFNNWVYEEANAWYKFRMERVCGWLHAVVPPTVHLRIR</sequence>
<feature type="domain" description="At1g61320/AtMIF1 LRR" evidence="2">
    <location>
        <begin position="105"/>
        <end position="446"/>
    </location>
</feature>
<dbReference type="InParanoid" id="A0A2R6Q3V4"/>
<dbReference type="Pfam" id="PF23622">
    <property type="entry name" value="LRR_At1g61320_AtMIF1"/>
    <property type="match status" value="1"/>
</dbReference>
<dbReference type="InterPro" id="IPR032675">
    <property type="entry name" value="LRR_dom_sf"/>
</dbReference>
<reference evidence="4" key="2">
    <citation type="journal article" date="2018" name="BMC Genomics">
        <title>A manually annotated Actinidia chinensis var. chinensis (kiwifruit) genome highlights the challenges associated with draft genomes and gene prediction in plants.</title>
        <authorList>
            <person name="Pilkington S.M."/>
            <person name="Crowhurst R."/>
            <person name="Hilario E."/>
            <person name="Nardozza S."/>
            <person name="Fraser L."/>
            <person name="Peng Y."/>
            <person name="Gunaseelan K."/>
            <person name="Simpson R."/>
            <person name="Tahir J."/>
            <person name="Deroles S.C."/>
            <person name="Templeton K."/>
            <person name="Luo Z."/>
            <person name="Davy M."/>
            <person name="Cheng C."/>
            <person name="McNeilage M."/>
            <person name="Scaglione D."/>
            <person name="Liu Y."/>
            <person name="Zhang Q."/>
            <person name="Datson P."/>
            <person name="De Silva N."/>
            <person name="Gardiner S.E."/>
            <person name="Bassett H."/>
            <person name="Chagne D."/>
            <person name="McCallum J."/>
            <person name="Dzierzon H."/>
            <person name="Deng C."/>
            <person name="Wang Y.Y."/>
            <person name="Barron L."/>
            <person name="Manako K."/>
            <person name="Bowen J."/>
            <person name="Foster T.M."/>
            <person name="Erridge Z.A."/>
            <person name="Tiffin H."/>
            <person name="Waite C.N."/>
            <person name="Davies K.M."/>
            <person name="Grierson E.P."/>
            <person name="Laing W.A."/>
            <person name="Kirk R."/>
            <person name="Chen X."/>
            <person name="Wood M."/>
            <person name="Montefiori M."/>
            <person name="Brummell D.A."/>
            <person name="Schwinn K.E."/>
            <person name="Catanach A."/>
            <person name="Fullerton C."/>
            <person name="Li D."/>
            <person name="Meiyalaghan S."/>
            <person name="Nieuwenhuizen N."/>
            <person name="Read N."/>
            <person name="Prakash R."/>
            <person name="Hunter D."/>
            <person name="Zhang H."/>
            <person name="McKenzie M."/>
            <person name="Knabel M."/>
            <person name="Harris A."/>
            <person name="Allan A.C."/>
            <person name="Gleave A."/>
            <person name="Chen A."/>
            <person name="Janssen B.J."/>
            <person name="Plunkett B."/>
            <person name="Ampomah-Dwamena C."/>
            <person name="Voogd C."/>
            <person name="Leif D."/>
            <person name="Lafferty D."/>
            <person name="Souleyre E.J.F."/>
            <person name="Varkonyi-Gasic E."/>
            <person name="Gambi F."/>
            <person name="Hanley J."/>
            <person name="Yao J.L."/>
            <person name="Cheung J."/>
            <person name="David K.M."/>
            <person name="Warren B."/>
            <person name="Marsh K."/>
            <person name="Snowden K.C."/>
            <person name="Lin-Wang K."/>
            <person name="Brian L."/>
            <person name="Martinez-Sanchez M."/>
            <person name="Wang M."/>
            <person name="Ileperuma N."/>
            <person name="Macnee N."/>
            <person name="Campin R."/>
            <person name="McAtee P."/>
            <person name="Drummond R.S.M."/>
            <person name="Espley R.V."/>
            <person name="Ireland H.S."/>
            <person name="Wu R."/>
            <person name="Atkinson R.G."/>
            <person name="Karunairetnam S."/>
            <person name="Bulley S."/>
            <person name="Chunkath S."/>
            <person name="Hanley Z."/>
            <person name="Storey R."/>
            <person name="Thrimawithana A.H."/>
            <person name="Thomson S."/>
            <person name="David C."/>
            <person name="Testolin R."/>
            <person name="Huang H."/>
            <person name="Hellens R.P."/>
            <person name="Schaffer R.J."/>
        </authorList>
    </citation>
    <scope>NUCLEOTIDE SEQUENCE [LARGE SCALE GENOMIC DNA]</scope>
    <source>
        <strain evidence="4">cv. Red5</strain>
    </source>
</reference>
<keyword evidence="4" id="KW-1185">Reference proteome</keyword>
<dbReference type="EMBL" id="NKQK01000020">
    <property type="protein sequence ID" value="PSS01564.1"/>
    <property type="molecule type" value="Genomic_DNA"/>
</dbReference>
<evidence type="ECO:0000259" key="2">
    <source>
        <dbReference type="Pfam" id="PF23622"/>
    </source>
</evidence>
<dbReference type="AlphaFoldDB" id="A0A2R6Q3V4"/>
<dbReference type="PANTHER" id="PTHR34145:SF28">
    <property type="entry name" value="F-BOX DOMAIN-CONTAINING PROTEIN"/>
    <property type="match status" value="1"/>
</dbReference>
<evidence type="ECO:0000259" key="1">
    <source>
        <dbReference type="Pfam" id="PF00646"/>
    </source>
</evidence>
<organism evidence="3 4">
    <name type="scientific">Actinidia chinensis var. chinensis</name>
    <name type="common">Chinese soft-hair kiwi</name>
    <dbReference type="NCBI Taxonomy" id="1590841"/>
    <lineage>
        <taxon>Eukaryota</taxon>
        <taxon>Viridiplantae</taxon>
        <taxon>Streptophyta</taxon>
        <taxon>Embryophyta</taxon>
        <taxon>Tracheophyta</taxon>
        <taxon>Spermatophyta</taxon>
        <taxon>Magnoliopsida</taxon>
        <taxon>eudicotyledons</taxon>
        <taxon>Gunneridae</taxon>
        <taxon>Pentapetalae</taxon>
        <taxon>asterids</taxon>
        <taxon>Ericales</taxon>
        <taxon>Actinidiaceae</taxon>
        <taxon>Actinidia</taxon>
    </lineage>
</organism>
<name>A0A2R6Q3V4_ACTCC</name>
<gene>
    <name evidence="3" type="ORF">CEY00_Acc22920</name>
</gene>
<dbReference type="InterPro" id="IPR036047">
    <property type="entry name" value="F-box-like_dom_sf"/>
</dbReference>
<dbReference type="PANTHER" id="PTHR34145">
    <property type="entry name" value="OS02G0105600 PROTEIN"/>
    <property type="match status" value="1"/>
</dbReference>
<comment type="caution">
    <text evidence="3">The sequence shown here is derived from an EMBL/GenBank/DDBJ whole genome shotgun (WGS) entry which is preliminary data.</text>
</comment>
<dbReference type="Gene3D" id="3.80.10.10">
    <property type="entry name" value="Ribonuclease Inhibitor"/>
    <property type="match status" value="1"/>
</dbReference>
<dbReference type="Proteomes" id="UP000241394">
    <property type="component" value="Chromosome LG20"/>
</dbReference>
<proteinExistence type="predicted"/>
<dbReference type="OMA" id="ASHISEW"/>
<dbReference type="OrthoDB" id="594804at2759"/>
<dbReference type="InterPro" id="IPR001810">
    <property type="entry name" value="F-box_dom"/>
</dbReference>
<dbReference type="Gramene" id="PSS01564">
    <property type="protein sequence ID" value="PSS01564"/>
    <property type="gene ID" value="CEY00_Acc22920"/>
</dbReference>